<dbReference type="AlphaFoldDB" id="A0A8H5F5U3"/>
<dbReference type="PANTHER" id="PTHR46203:SF1">
    <property type="entry name" value="MITOCHONDRIAL TRANSLATION RELEASE FACTOR IN RESCUE"/>
    <property type="match status" value="1"/>
</dbReference>
<dbReference type="GO" id="GO:0034551">
    <property type="term" value="P:mitochondrial respiratory chain complex III assembly"/>
    <property type="evidence" value="ECO:0007669"/>
    <property type="project" value="InterPro"/>
</dbReference>
<evidence type="ECO:0000256" key="1">
    <source>
        <dbReference type="ARBA" id="ARBA00004173"/>
    </source>
</evidence>
<sequence>MSITPTLKAAARAAYRDVWRASTVTFRGDETVLQAFRQKIRIDATNAAREATTPESYEQSTKLFRDIAVVLRHNIVQASKVRQMEDGKDLYRVHMRSETELGDNYSIKNPAPVDTSSRSARKREKLDAAPPKEASDFPVFYSALKRAHKERIVPELREEDLEESFVRGSGPGGQSINKTENNVQLLHKPTGLRVACQDTRSLSQNRSRARKWLLEKLDRLMNPGMSKEDMKAAKQRERERRRRKKAKKRDQARAAAKDKDVED</sequence>
<dbReference type="SUPFAM" id="SSF75620">
    <property type="entry name" value="Release factor"/>
    <property type="match status" value="1"/>
</dbReference>
<protein>
    <recommendedName>
        <fullName evidence="6">Prokaryotic-type class I peptide chain release factors domain-containing protein</fullName>
    </recommendedName>
</protein>
<dbReference type="EMBL" id="JAACJK010000164">
    <property type="protein sequence ID" value="KAF5324854.1"/>
    <property type="molecule type" value="Genomic_DNA"/>
</dbReference>
<keyword evidence="4" id="KW-0496">Mitochondrion</keyword>
<dbReference type="InterPro" id="IPR052405">
    <property type="entry name" value="Mito_Transl_Release_Factor"/>
</dbReference>
<evidence type="ECO:0000256" key="3">
    <source>
        <dbReference type="ARBA" id="ARBA00022946"/>
    </source>
</evidence>
<dbReference type="PANTHER" id="PTHR46203">
    <property type="entry name" value="PROBABLE PEPTIDE CHAIN RELEASE FACTOR C12ORF65"/>
    <property type="match status" value="1"/>
</dbReference>
<dbReference type="Pfam" id="PF00472">
    <property type="entry name" value="RF-1"/>
    <property type="match status" value="1"/>
</dbReference>
<dbReference type="InterPro" id="IPR045853">
    <property type="entry name" value="Pep_chain_release_fac_I_sf"/>
</dbReference>
<comment type="subcellular location">
    <subcellularLocation>
        <location evidence="1">Mitochondrion</location>
    </subcellularLocation>
</comment>
<feature type="region of interest" description="Disordered" evidence="5">
    <location>
        <begin position="102"/>
        <end position="132"/>
    </location>
</feature>
<gene>
    <name evidence="7" type="ORF">D9611_004279</name>
</gene>
<evidence type="ECO:0000313" key="8">
    <source>
        <dbReference type="Proteomes" id="UP000541558"/>
    </source>
</evidence>
<dbReference type="Gene3D" id="3.30.160.20">
    <property type="match status" value="1"/>
</dbReference>
<evidence type="ECO:0000313" key="7">
    <source>
        <dbReference type="EMBL" id="KAF5324854.1"/>
    </source>
</evidence>
<dbReference type="InterPro" id="IPR045298">
    <property type="entry name" value="Complex1_LYR_LYRM7"/>
</dbReference>
<reference evidence="7 8" key="1">
    <citation type="journal article" date="2020" name="ISME J.">
        <title>Uncovering the hidden diversity of litter-decomposition mechanisms in mushroom-forming fungi.</title>
        <authorList>
            <person name="Floudas D."/>
            <person name="Bentzer J."/>
            <person name="Ahren D."/>
            <person name="Johansson T."/>
            <person name="Persson P."/>
            <person name="Tunlid A."/>
        </authorList>
    </citation>
    <scope>NUCLEOTIDE SEQUENCE [LARGE SCALE GENOMIC DNA]</scope>
    <source>
        <strain evidence="7 8">CBS 175.51</strain>
    </source>
</reference>
<feature type="compositionally biased region" description="Basic and acidic residues" evidence="5">
    <location>
        <begin position="226"/>
        <end position="238"/>
    </location>
</feature>
<organism evidence="7 8">
    <name type="scientific">Ephemerocybe angulata</name>
    <dbReference type="NCBI Taxonomy" id="980116"/>
    <lineage>
        <taxon>Eukaryota</taxon>
        <taxon>Fungi</taxon>
        <taxon>Dikarya</taxon>
        <taxon>Basidiomycota</taxon>
        <taxon>Agaricomycotina</taxon>
        <taxon>Agaricomycetes</taxon>
        <taxon>Agaricomycetidae</taxon>
        <taxon>Agaricales</taxon>
        <taxon>Agaricineae</taxon>
        <taxon>Psathyrellaceae</taxon>
        <taxon>Ephemerocybe</taxon>
    </lineage>
</organism>
<evidence type="ECO:0000259" key="6">
    <source>
        <dbReference type="Pfam" id="PF00472"/>
    </source>
</evidence>
<feature type="region of interest" description="Disordered" evidence="5">
    <location>
        <begin position="220"/>
        <end position="263"/>
    </location>
</feature>
<comment type="similarity">
    <text evidence="2">Belongs to the prokaryotic/mitochondrial release factor family.</text>
</comment>
<feature type="compositionally biased region" description="Basic residues" evidence="5">
    <location>
        <begin position="239"/>
        <end position="248"/>
    </location>
</feature>
<dbReference type="GO" id="GO:0032543">
    <property type="term" value="P:mitochondrial translation"/>
    <property type="evidence" value="ECO:0007669"/>
    <property type="project" value="UniProtKB-ARBA"/>
</dbReference>
<keyword evidence="3" id="KW-0809">Transit peptide</keyword>
<dbReference type="GO" id="GO:0003747">
    <property type="term" value="F:translation release factor activity"/>
    <property type="evidence" value="ECO:0007669"/>
    <property type="project" value="InterPro"/>
</dbReference>
<evidence type="ECO:0000256" key="2">
    <source>
        <dbReference type="ARBA" id="ARBA00010835"/>
    </source>
</evidence>
<dbReference type="OrthoDB" id="277888at2759"/>
<evidence type="ECO:0000256" key="4">
    <source>
        <dbReference type="ARBA" id="ARBA00023128"/>
    </source>
</evidence>
<evidence type="ECO:0000256" key="5">
    <source>
        <dbReference type="SAM" id="MobiDB-lite"/>
    </source>
</evidence>
<dbReference type="Proteomes" id="UP000541558">
    <property type="component" value="Unassembled WGS sequence"/>
</dbReference>
<feature type="domain" description="Prokaryotic-type class I peptide chain release factors" evidence="6">
    <location>
        <begin position="155"/>
        <end position="257"/>
    </location>
</feature>
<proteinExistence type="inferred from homology"/>
<accession>A0A8H5F5U3</accession>
<dbReference type="CDD" id="cd20267">
    <property type="entry name" value="Complex1_LYR_LYRM7"/>
    <property type="match status" value="1"/>
</dbReference>
<comment type="caution">
    <text evidence="7">The sequence shown here is derived from an EMBL/GenBank/DDBJ whole genome shotgun (WGS) entry which is preliminary data.</text>
</comment>
<name>A0A8H5F5U3_9AGAR</name>
<feature type="compositionally biased region" description="Basic and acidic residues" evidence="5">
    <location>
        <begin position="249"/>
        <end position="263"/>
    </location>
</feature>
<keyword evidence="8" id="KW-1185">Reference proteome</keyword>
<dbReference type="InterPro" id="IPR000352">
    <property type="entry name" value="Pep_chain_release_fac_I"/>
</dbReference>
<dbReference type="GO" id="GO:0005739">
    <property type="term" value="C:mitochondrion"/>
    <property type="evidence" value="ECO:0007669"/>
    <property type="project" value="UniProtKB-SubCell"/>
</dbReference>